<evidence type="ECO:0000256" key="1">
    <source>
        <dbReference type="SAM" id="Phobius"/>
    </source>
</evidence>
<keyword evidence="3" id="KW-1185">Reference proteome</keyword>
<evidence type="ECO:0000313" key="2">
    <source>
        <dbReference type="EMBL" id="SEQ34187.1"/>
    </source>
</evidence>
<name>A0A1H9F8F8_9ACTN</name>
<evidence type="ECO:0000313" key="3">
    <source>
        <dbReference type="Proteomes" id="UP000198504"/>
    </source>
</evidence>
<sequence>MSPAARVVVRVVGVVALVIGAVWVGQGLGYLPGSFMTGVRFWFWVGLACLLGGLGLLLLARRR</sequence>
<dbReference type="RefSeq" id="WP_091178878.1">
    <property type="nucleotide sequence ID" value="NZ_FOFA01000003.1"/>
</dbReference>
<dbReference type="AlphaFoldDB" id="A0A1H9F8F8"/>
<feature type="transmembrane region" description="Helical" evidence="1">
    <location>
        <begin position="7"/>
        <end position="29"/>
    </location>
</feature>
<proteinExistence type="predicted"/>
<dbReference type="EMBL" id="FOFA01000003">
    <property type="protein sequence ID" value="SEQ34187.1"/>
    <property type="molecule type" value="Genomic_DNA"/>
</dbReference>
<accession>A0A1H9F8F8</accession>
<reference evidence="3" key="1">
    <citation type="submission" date="2016-10" db="EMBL/GenBank/DDBJ databases">
        <authorList>
            <person name="Varghese N."/>
            <person name="Submissions S."/>
        </authorList>
    </citation>
    <scope>NUCLEOTIDE SEQUENCE [LARGE SCALE GENOMIC DNA]</scope>
    <source>
        <strain evidence="3">CGMCC 4.6856</strain>
    </source>
</reference>
<keyword evidence="1" id="KW-1133">Transmembrane helix</keyword>
<feature type="transmembrane region" description="Helical" evidence="1">
    <location>
        <begin position="41"/>
        <end position="60"/>
    </location>
</feature>
<keyword evidence="1" id="KW-0812">Transmembrane</keyword>
<evidence type="ECO:0008006" key="4">
    <source>
        <dbReference type="Google" id="ProtNLM"/>
    </source>
</evidence>
<gene>
    <name evidence="2" type="ORF">SAMN05421756_103186</name>
</gene>
<dbReference type="Proteomes" id="UP000198504">
    <property type="component" value="Unassembled WGS sequence"/>
</dbReference>
<dbReference type="STRING" id="1036181.SAMN05421756_103186"/>
<protein>
    <recommendedName>
        <fullName evidence="4">MYXO-CTERM domain-containing protein</fullName>
    </recommendedName>
</protein>
<organism evidence="2 3">
    <name type="scientific">Microlunatus flavus</name>
    <dbReference type="NCBI Taxonomy" id="1036181"/>
    <lineage>
        <taxon>Bacteria</taxon>
        <taxon>Bacillati</taxon>
        <taxon>Actinomycetota</taxon>
        <taxon>Actinomycetes</taxon>
        <taxon>Propionibacteriales</taxon>
        <taxon>Propionibacteriaceae</taxon>
        <taxon>Microlunatus</taxon>
    </lineage>
</organism>
<keyword evidence="1" id="KW-0472">Membrane</keyword>